<name>A0A9Q0L196_9MAGN</name>
<feature type="compositionally biased region" description="Basic and acidic residues" evidence="1">
    <location>
        <begin position="60"/>
        <end position="73"/>
    </location>
</feature>
<feature type="compositionally biased region" description="Basic and acidic residues" evidence="1">
    <location>
        <begin position="14"/>
        <end position="24"/>
    </location>
</feature>
<feature type="region of interest" description="Disordered" evidence="1">
    <location>
        <begin position="191"/>
        <end position="226"/>
    </location>
</feature>
<keyword evidence="3" id="KW-1185">Reference proteome</keyword>
<protein>
    <submittedName>
        <fullName evidence="2">Uncharacterized protein</fullName>
    </submittedName>
</protein>
<accession>A0A9Q0L196</accession>
<feature type="compositionally biased region" description="Low complexity" evidence="1">
    <location>
        <begin position="26"/>
        <end position="39"/>
    </location>
</feature>
<dbReference type="PANTHER" id="PTHR31016">
    <property type="entry name" value="OS04G0228100 PROTEIN"/>
    <property type="match status" value="1"/>
</dbReference>
<comment type="caution">
    <text evidence="2">The sequence shown here is derived from an EMBL/GenBank/DDBJ whole genome shotgun (WGS) entry which is preliminary data.</text>
</comment>
<evidence type="ECO:0000256" key="1">
    <source>
        <dbReference type="SAM" id="MobiDB-lite"/>
    </source>
</evidence>
<sequence length="371" mass="40774">MAYRRRQGLTRAATFKEEICHPPDDSSSSSLAAQAIRASSAHRDSSFSSAYGESALASANRERNRQKSSESKQDPTSYEYTSMKSLNESKHGFWGVLARKAKAILEDDNVAQKFETSSITRPQSLETSSGDQFHQPYRSPESSPKIQKGLDAITSSLNYLGGTIGKSLEEGLTLVENRTADIIQETRRLHIRKKGSSSDSQNQPNDVCGPQQQAQTQTVHETQVKASRDIRLQLETLLAEKARLAHENSVYARENRFLREIVEYHQLTMQDIVYLDEGIEEVTEVNPISFPTTPTVDSAPMLTPTASTPPSPPLRLPPHDFAATVNPVVDKDVLRVPSPSVTEVVCSAVPPGSSVHVSAMEDPVQSSKPCV</sequence>
<dbReference type="PANTHER" id="PTHR31016:SF12">
    <property type="entry name" value="OS05G0315200 PROTEIN"/>
    <property type="match status" value="1"/>
</dbReference>
<dbReference type="Proteomes" id="UP001141806">
    <property type="component" value="Unassembled WGS sequence"/>
</dbReference>
<evidence type="ECO:0000313" key="3">
    <source>
        <dbReference type="Proteomes" id="UP001141806"/>
    </source>
</evidence>
<gene>
    <name evidence="2" type="ORF">NE237_010781</name>
</gene>
<dbReference type="OrthoDB" id="1924603at2759"/>
<feature type="region of interest" description="Disordered" evidence="1">
    <location>
        <begin position="115"/>
        <end position="146"/>
    </location>
</feature>
<feature type="region of interest" description="Disordered" evidence="1">
    <location>
        <begin position="290"/>
        <end position="311"/>
    </location>
</feature>
<dbReference type="AlphaFoldDB" id="A0A9Q0L196"/>
<organism evidence="2 3">
    <name type="scientific">Protea cynaroides</name>
    <dbReference type="NCBI Taxonomy" id="273540"/>
    <lineage>
        <taxon>Eukaryota</taxon>
        <taxon>Viridiplantae</taxon>
        <taxon>Streptophyta</taxon>
        <taxon>Embryophyta</taxon>
        <taxon>Tracheophyta</taxon>
        <taxon>Spermatophyta</taxon>
        <taxon>Magnoliopsida</taxon>
        <taxon>Proteales</taxon>
        <taxon>Proteaceae</taxon>
        <taxon>Protea</taxon>
    </lineage>
</organism>
<reference evidence="2" key="1">
    <citation type="journal article" date="2023" name="Plant J.">
        <title>The genome of the king protea, Protea cynaroides.</title>
        <authorList>
            <person name="Chang J."/>
            <person name="Duong T.A."/>
            <person name="Schoeman C."/>
            <person name="Ma X."/>
            <person name="Roodt D."/>
            <person name="Barker N."/>
            <person name="Li Z."/>
            <person name="Van de Peer Y."/>
            <person name="Mizrachi E."/>
        </authorList>
    </citation>
    <scope>NUCLEOTIDE SEQUENCE</scope>
    <source>
        <tissue evidence="2">Young leaves</tissue>
    </source>
</reference>
<proteinExistence type="predicted"/>
<dbReference type="EMBL" id="JAMYWD010000002">
    <property type="protein sequence ID" value="KAJ4980001.1"/>
    <property type="molecule type" value="Genomic_DNA"/>
</dbReference>
<feature type="compositionally biased region" description="Polar residues" evidence="1">
    <location>
        <begin position="115"/>
        <end position="132"/>
    </location>
</feature>
<feature type="compositionally biased region" description="Polar residues" evidence="1">
    <location>
        <begin position="197"/>
        <end position="221"/>
    </location>
</feature>
<evidence type="ECO:0000313" key="2">
    <source>
        <dbReference type="EMBL" id="KAJ4980001.1"/>
    </source>
</evidence>
<feature type="region of interest" description="Disordered" evidence="1">
    <location>
        <begin position="1"/>
        <end position="79"/>
    </location>
</feature>